<dbReference type="PATRIC" id="fig|34073.19.peg.5789"/>
<gene>
    <name evidence="2" type="ORF">VPARA_56460</name>
</gene>
<protein>
    <recommendedName>
        <fullName evidence="1">DUF2249 domain-containing protein</fullName>
    </recommendedName>
</protein>
<accession>A0A0H2M802</accession>
<proteinExistence type="predicted"/>
<evidence type="ECO:0000313" key="3">
    <source>
        <dbReference type="Proteomes" id="UP000035170"/>
    </source>
</evidence>
<dbReference type="AlphaFoldDB" id="A0A0H2M802"/>
<reference evidence="2 3" key="1">
    <citation type="submission" date="2015-03" db="EMBL/GenBank/DDBJ databases">
        <title>Genome sequence of Variovorax paradoxus TBEA6.</title>
        <authorList>
            <person name="Poehlein A."/>
            <person name="Schuldes J."/>
            <person name="Wuebbeler J.H."/>
            <person name="Hiessl S."/>
            <person name="Steinbuechel A."/>
            <person name="Daniel R."/>
        </authorList>
    </citation>
    <scope>NUCLEOTIDE SEQUENCE [LARGE SCALE GENOMIC DNA]</scope>
    <source>
        <strain evidence="2 3">TBEA6</strain>
    </source>
</reference>
<evidence type="ECO:0000313" key="2">
    <source>
        <dbReference type="EMBL" id="KLN53165.1"/>
    </source>
</evidence>
<organism evidence="2 3">
    <name type="scientific">Variovorax paradoxus</name>
    <dbReference type="NCBI Taxonomy" id="34073"/>
    <lineage>
        <taxon>Bacteria</taxon>
        <taxon>Pseudomonadati</taxon>
        <taxon>Pseudomonadota</taxon>
        <taxon>Betaproteobacteria</taxon>
        <taxon>Burkholderiales</taxon>
        <taxon>Comamonadaceae</taxon>
        <taxon>Variovorax</taxon>
    </lineage>
</organism>
<name>A0A0H2M802_VARPD</name>
<dbReference type="Proteomes" id="UP000035170">
    <property type="component" value="Unassembled WGS sequence"/>
</dbReference>
<evidence type="ECO:0000259" key="1">
    <source>
        <dbReference type="Pfam" id="PF10006"/>
    </source>
</evidence>
<dbReference type="EMBL" id="JZWI01000037">
    <property type="protein sequence ID" value="KLN53165.1"/>
    <property type="molecule type" value="Genomic_DNA"/>
</dbReference>
<keyword evidence="3" id="KW-1185">Reference proteome</keyword>
<dbReference type="Pfam" id="PF10006">
    <property type="entry name" value="DUF2249"/>
    <property type="match status" value="1"/>
</dbReference>
<sequence>MKSAASSSCVIDVRTLEPRFRHAHIFSAFAALDVGSAIELVNDHDPQPLYAQFQSQWPDRFAWNYLEEGPSLWRVAITKVPAFDAHASGGCCGGCGGAERR</sequence>
<dbReference type="RefSeq" id="WP_021003832.1">
    <property type="nucleotide sequence ID" value="NZ_JZWI01000037.1"/>
</dbReference>
<feature type="domain" description="DUF2249" evidence="1">
    <location>
        <begin position="10"/>
        <end position="79"/>
    </location>
</feature>
<comment type="caution">
    <text evidence="2">The sequence shown here is derived from an EMBL/GenBank/DDBJ whole genome shotgun (WGS) entry which is preliminary data.</text>
</comment>
<dbReference type="InterPro" id="IPR018720">
    <property type="entry name" value="DUF2249"/>
</dbReference>